<reference evidence="2" key="1">
    <citation type="submission" date="2017-06" db="EMBL/GenBank/DDBJ databases">
        <authorList>
            <person name="Varghese N."/>
            <person name="Submissions S."/>
        </authorList>
    </citation>
    <scope>NUCLEOTIDE SEQUENCE [LARGE SCALE GENOMIC DNA]</scope>
    <source>
        <strain evidence="2">LNB2</strain>
    </source>
</reference>
<dbReference type="EMBL" id="FZOS01000009">
    <property type="protein sequence ID" value="SNS57604.1"/>
    <property type="molecule type" value="Genomic_DNA"/>
</dbReference>
<name>A0A239FNT5_9SPHN</name>
<sequence>MDLSFSLHGAARRMAGTGRTNARATHARLIAGLAAAQAATPTARAAARLPAPRRIDSDPVDMLVALLATDRGWMSAPEALGGSFHPRAARLLGLEGT</sequence>
<organism evidence="1 2">
    <name type="scientific">Edaphosphingomonas laterariae</name>
    <dbReference type="NCBI Taxonomy" id="861865"/>
    <lineage>
        <taxon>Bacteria</taxon>
        <taxon>Pseudomonadati</taxon>
        <taxon>Pseudomonadota</taxon>
        <taxon>Alphaproteobacteria</taxon>
        <taxon>Sphingomonadales</taxon>
        <taxon>Rhizorhabdaceae</taxon>
        <taxon>Edaphosphingomonas</taxon>
    </lineage>
</organism>
<gene>
    <name evidence="1" type="ORF">SAMN06295912_109103</name>
</gene>
<keyword evidence="2" id="KW-1185">Reference proteome</keyword>
<protein>
    <submittedName>
        <fullName evidence="1">Uncharacterized protein</fullName>
    </submittedName>
</protein>
<dbReference type="AlphaFoldDB" id="A0A239FNT5"/>
<dbReference type="OrthoDB" id="7586026at2"/>
<evidence type="ECO:0000313" key="1">
    <source>
        <dbReference type="EMBL" id="SNS57604.1"/>
    </source>
</evidence>
<dbReference type="Proteomes" id="UP000198281">
    <property type="component" value="Unassembled WGS sequence"/>
</dbReference>
<proteinExistence type="predicted"/>
<evidence type="ECO:0000313" key="2">
    <source>
        <dbReference type="Proteomes" id="UP000198281"/>
    </source>
</evidence>
<accession>A0A239FNT5</accession>